<sequence length="259" mass="28957">MLLTPSVPTPPPVLPIIAVPGKVFRDRLRNGGEGPEMVWIGGGSFRMGDLQGGGESDEKPVHRVTVKRFAMGRYEVTFAEYDKFAEATGRSKPDDRGWGRGNRPVINVSWHDATAYAKWLSQQTGEQYRLPTEAEWEYSARAGTKTKYWWGNEIGSNKANCWSCGDSFTNTAPVGSFEANPFGLYDMLGNVWEWTCSQYEGKYKGKEQQCMNKKINKNNNLSLRGGSWGIDATRMRSADRDGRRPTNRGGGVGFRLARL</sequence>
<proteinExistence type="predicted"/>
<feature type="compositionally biased region" description="Basic and acidic residues" evidence="1">
    <location>
        <begin position="234"/>
        <end position="244"/>
    </location>
</feature>
<comment type="caution">
    <text evidence="3">The sequence shown here is derived from an EMBL/GenBank/DDBJ whole genome shotgun (WGS) entry which is preliminary data.</text>
</comment>
<evidence type="ECO:0000259" key="2">
    <source>
        <dbReference type="Pfam" id="PF03781"/>
    </source>
</evidence>
<name>A0A4E0RTT3_9GAMM</name>
<evidence type="ECO:0000313" key="4">
    <source>
        <dbReference type="Proteomes" id="UP000030428"/>
    </source>
</evidence>
<accession>A0A4E0RTT3</accession>
<dbReference type="Gene3D" id="3.90.1580.10">
    <property type="entry name" value="paralog of FGE (formylglycine-generating enzyme)"/>
    <property type="match status" value="1"/>
</dbReference>
<dbReference type="PANTHER" id="PTHR23150:SF35">
    <property type="entry name" value="BLL6746 PROTEIN"/>
    <property type="match status" value="1"/>
</dbReference>
<dbReference type="GO" id="GO:0120147">
    <property type="term" value="F:formylglycine-generating oxidase activity"/>
    <property type="evidence" value="ECO:0007669"/>
    <property type="project" value="TreeGrafter"/>
</dbReference>
<protein>
    <recommendedName>
        <fullName evidence="2">Sulfatase-modifying factor enzyme-like domain-containing protein</fullName>
    </recommendedName>
</protein>
<dbReference type="EMBL" id="JSZA02000017">
    <property type="protein sequence ID" value="TGO03474.1"/>
    <property type="molecule type" value="Genomic_DNA"/>
</dbReference>
<dbReference type="Pfam" id="PF03781">
    <property type="entry name" value="FGE-sulfatase"/>
    <property type="match status" value="1"/>
</dbReference>
<evidence type="ECO:0000256" key="1">
    <source>
        <dbReference type="SAM" id="MobiDB-lite"/>
    </source>
</evidence>
<keyword evidence="4" id="KW-1185">Reference proteome</keyword>
<organism evidence="3 4">
    <name type="scientific">Candidatus Thiomargarita nelsonii</name>
    <dbReference type="NCBI Taxonomy" id="1003181"/>
    <lineage>
        <taxon>Bacteria</taxon>
        <taxon>Pseudomonadati</taxon>
        <taxon>Pseudomonadota</taxon>
        <taxon>Gammaproteobacteria</taxon>
        <taxon>Thiotrichales</taxon>
        <taxon>Thiotrichaceae</taxon>
        <taxon>Thiomargarita</taxon>
    </lineage>
</organism>
<dbReference type="SUPFAM" id="SSF56436">
    <property type="entry name" value="C-type lectin-like"/>
    <property type="match status" value="1"/>
</dbReference>
<reference evidence="3 4" key="1">
    <citation type="journal article" date="2016" name="Front. Microbiol.">
        <title>Single-Cell (Meta-)Genomics of a Dimorphic Candidatus Thiomargarita nelsonii Reveals Genomic Plasticity.</title>
        <authorList>
            <person name="Flood B.E."/>
            <person name="Fliss P."/>
            <person name="Jones D.S."/>
            <person name="Dick G.J."/>
            <person name="Jain S."/>
            <person name="Kaster A.K."/>
            <person name="Winkel M."/>
            <person name="Mussmann M."/>
            <person name="Bailey J."/>
        </authorList>
    </citation>
    <scope>NUCLEOTIDE SEQUENCE [LARGE SCALE GENOMIC DNA]</scope>
    <source>
        <strain evidence="3">Hydrate Ridge</strain>
    </source>
</reference>
<evidence type="ECO:0000313" key="3">
    <source>
        <dbReference type="EMBL" id="TGO03474.1"/>
    </source>
</evidence>
<gene>
    <name evidence="3" type="ORF">PN36_05905</name>
</gene>
<dbReference type="InterPro" id="IPR016187">
    <property type="entry name" value="CTDL_fold"/>
</dbReference>
<dbReference type="AlphaFoldDB" id="A0A4E0RTT3"/>
<dbReference type="PANTHER" id="PTHR23150">
    <property type="entry name" value="SULFATASE MODIFYING FACTOR 1, 2"/>
    <property type="match status" value="1"/>
</dbReference>
<dbReference type="InterPro" id="IPR042095">
    <property type="entry name" value="SUMF_sf"/>
</dbReference>
<feature type="region of interest" description="Disordered" evidence="1">
    <location>
        <begin position="234"/>
        <end position="259"/>
    </location>
</feature>
<dbReference type="InterPro" id="IPR051043">
    <property type="entry name" value="Sulfatase_Mod_Factor_Kinase"/>
</dbReference>
<dbReference type="Proteomes" id="UP000030428">
    <property type="component" value="Unassembled WGS sequence"/>
</dbReference>
<feature type="domain" description="Sulfatase-modifying factor enzyme-like" evidence="2">
    <location>
        <begin position="34"/>
        <end position="258"/>
    </location>
</feature>
<dbReference type="InterPro" id="IPR005532">
    <property type="entry name" value="SUMF_dom"/>
</dbReference>